<accession>A0A0I9SDW4</accession>
<evidence type="ECO:0008006" key="3">
    <source>
        <dbReference type="Google" id="ProtNLM"/>
    </source>
</evidence>
<protein>
    <recommendedName>
        <fullName evidence="3">6-bladed beta-propeller</fullName>
    </recommendedName>
</protein>
<evidence type="ECO:0000256" key="1">
    <source>
        <dbReference type="SAM" id="SignalP"/>
    </source>
</evidence>
<dbReference type="PATRIC" id="fig|817.53.peg.126"/>
<dbReference type="AlphaFoldDB" id="A0A0I9SDW4"/>
<organism evidence="2">
    <name type="scientific">Bacteroides fragilis</name>
    <dbReference type="NCBI Taxonomy" id="817"/>
    <lineage>
        <taxon>Bacteria</taxon>
        <taxon>Pseudomonadati</taxon>
        <taxon>Bacteroidota</taxon>
        <taxon>Bacteroidia</taxon>
        <taxon>Bacteroidales</taxon>
        <taxon>Bacteroidaceae</taxon>
        <taxon>Bacteroides</taxon>
    </lineage>
</organism>
<dbReference type="Gene3D" id="2.130.10.10">
    <property type="entry name" value="YVTN repeat-like/Quinoprotein amine dehydrogenase"/>
    <property type="match status" value="1"/>
</dbReference>
<dbReference type="PROSITE" id="PS51257">
    <property type="entry name" value="PROKAR_LIPOPROTEIN"/>
    <property type="match status" value="1"/>
</dbReference>
<evidence type="ECO:0000313" key="2">
    <source>
        <dbReference type="EMBL" id="KFX76562.1"/>
    </source>
</evidence>
<sequence>MNLKFLYLLLLLSAACCVSCSKDEEPADKGNTSPEEPVYTTFTDAGEVIIPGVLPANFTPRSVRVKGDTLFVANNNAADRSVLLLNLTTGELIGRIDSWMRKDTKETFNAEIGDMAVSDRYIFVGMYNSRINIFDRRTLQFVNAIGRSDGKWGDDIYSMTHCYGLRECGDRLMVRDKNTIRGYWIYEAVTEPAFCVPWIGKVKVPEGIGYDYQPRIHGMAEHNGRMYLTDWYNKSLQVFTPSKMEIVFGEETHITSDAVFKYDAIQPLGLLSYGGELLMSVQKSGKIQRYDPETGDLLGLLAEFPDKEIGRMEIARGMLYYIDLKAGKLMKAKGE</sequence>
<comment type="caution">
    <text evidence="2">The sequence shown here is derived from an EMBL/GenBank/DDBJ whole genome shotgun (WGS) entry which is preliminary data.</text>
</comment>
<dbReference type="InterPro" id="IPR015943">
    <property type="entry name" value="WD40/YVTN_repeat-like_dom_sf"/>
</dbReference>
<feature type="signal peptide" evidence="1">
    <location>
        <begin position="1"/>
        <end position="21"/>
    </location>
</feature>
<dbReference type="SUPFAM" id="SSF50969">
    <property type="entry name" value="YVTN repeat-like/Quinoprotein amine dehydrogenase"/>
    <property type="match status" value="1"/>
</dbReference>
<gene>
    <name evidence="2" type="ORF">EE52_0200625</name>
</gene>
<feature type="chain" id="PRO_5044366556" description="6-bladed beta-propeller" evidence="1">
    <location>
        <begin position="22"/>
        <end position="335"/>
    </location>
</feature>
<reference evidence="2" key="2">
    <citation type="submission" date="2014-07" db="EMBL/GenBank/DDBJ databases">
        <title>Genetics and epidemiology of antimicrobial resistance in B. fragilis group.</title>
        <authorList>
            <person name="Sydenham T.V."/>
            <person name="Hasman H."/>
            <person name="Kemp M."/>
            <person name="Justesen U.S."/>
        </authorList>
    </citation>
    <scope>NUCLEOTIDE SEQUENCE [LARGE SCALE GENOMIC DNA]</scope>
    <source>
        <strain evidence="2">DCMOUH0018B</strain>
    </source>
</reference>
<dbReference type="RefSeq" id="WP_044299343.1">
    <property type="nucleotide sequence ID" value="NZ_CAEUHN010000003.1"/>
</dbReference>
<keyword evidence="1" id="KW-0732">Signal</keyword>
<dbReference type="EMBL" id="JMZZ02000030">
    <property type="protein sequence ID" value="KFX76562.1"/>
    <property type="molecule type" value="Genomic_DNA"/>
</dbReference>
<proteinExistence type="predicted"/>
<reference evidence="2" key="1">
    <citation type="book" date="2014" name="THE 24TH EUROPEAN CONGRESS OF CLINICAL MICROBIOLOGY AND INFECTIOUS DISEASES" publisher="ECCMID 2014" city="Barcelona, Spain">
        <title>Identification of resistance genes in three multidrug-resistant Bacteroides fragilis isolates by whole genome sequencing.</title>
        <editorList>
            <person name="Unknown"/>
            <person name="A."/>
        </editorList>
        <authorList>
            <person name="Sydenham T.V."/>
            <person name="Hasman H."/>
            <person name="Wang M."/>
            <person name="Soki J."/>
            <person name="Nagy E."/>
            <person name="Justesen U.S."/>
        </authorList>
    </citation>
    <scope>NUCLEOTIDE SEQUENCE</scope>
    <source>
        <strain evidence="2">DCMOUH0018B</strain>
    </source>
</reference>
<dbReference type="InterPro" id="IPR011044">
    <property type="entry name" value="Quino_amine_DH_bsu"/>
</dbReference>
<name>A0A0I9SDW4_BACFG</name>